<comment type="caution">
    <text evidence="1">The sequence shown here is derived from an EMBL/GenBank/DDBJ whole genome shotgun (WGS) entry which is preliminary data.</text>
</comment>
<reference evidence="1" key="1">
    <citation type="submission" date="2021-03" db="EMBL/GenBank/DDBJ databases">
        <title>Evolutionary priming and transition to the ectomycorrhizal habit in an iconic lineage of mushroom-forming fungi: is preadaptation a requirement?</title>
        <authorList>
            <consortium name="DOE Joint Genome Institute"/>
            <person name="Looney B.P."/>
            <person name="Miyauchi S."/>
            <person name="Morin E."/>
            <person name="Drula E."/>
            <person name="Courty P.E."/>
            <person name="Chicoki N."/>
            <person name="Fauchery L."/>
            <person name="Kohler A."/>
            <person name="Kuo A."/>
            <person name="LaButti K."/>
            <person name="Pangilinan J."/>
            <person name="Lipzen A."/>
            <person name="Riley R."/>
            <person name="Andreopoulos W."/>
            <person name="He G."/>
            <person name="Johnson J."/>
            <person name="Barry K.W."/>
            <person name="Grigoriev I.V."/>
            <person name="Nagy L."/>
            <person name="Hibbett D."/>
            <person name="Henrissat B."/>
            <person name="Matheny P.B."/>
            <person name="Labbe J."/>
            <person name="Martin A.F."/>
        </authorList>
    </citation>
    <scope>NUCLEOTIDE SEQUENCE</scope>
    <source>
        <strain evidence="1">BPL698</strain>
    </source>
</reference>
<dbReference type="EMBL" id="JAGFNK010000095">
    <property type="protein sequence ID" value="KAI9508343.1"/>
    <property type="molecule type" value="Genomic_DNA"/>
</dbReference>
<keyword evidence="1" id="KW-0378">Hydrolase</keyword>
<keyword evidence="2" id="KW-1185">Reference proteome</keyword>
<gene>
    <name evidence="1" type="ORF">F5148DRAFT_924098</name>
</gene>
<protein>
    <submittedName>
        <fullName evidence="1">Alpha/Beta hydrolase protein</fullName>
    </submittedName>
</protein>
<name>A0ACC0U9Q5_9AGAM</name>
<evidence type="ECO:0000313" key="1">
    <source>
        <dbReference type="EMBL" id="KAI9508343.1"/>
    </source>
</evidence>
<accession>A0ACC0U9Q5</accession>
<sequence length="306" mass="33234">MWTPFLHALSIAAAIVGNFQHSLNSSYETVKTLSDTQFAEFMPYIEFARAAYCTPNKVVGWQCGDACNALPGFLPTLTGGDGDGTQYFYVGFWPAQSAVVVAHQGTDPLQLMAVLTDLNLECTAPDPTLFPSIPSDVQLHSGFALEHQKTAPKILEEVKRLMAEHSSTHVILIGHSLGGALAELDTLFMKLNLPAGTTVRGATFGTPRVGNAAWAAFFDSQVTNFTRMNHMRDPVPTVPHRLLGFRHPRREIHIESDGRAVACPGADDGKDPQCSNKMVPIIQNGNVIDHLGPYRGVFIGTTFCTP</sequence>
<dbReference type="Proteomes" id="UP001207468">
    <property type="component" value="Unassembled WGS sequence"/>
</dbReference>
<organism evidence="1 2">
    <name type="scientific">Russula earlei</name>
    <dbReference type="NCBI Taxonomy" id="71964"/>
    <lineage>
        <taxon>Eukaryota</taxon>
        <taxon>Fungi</taxon>
        <taxon>Dikarya</taxon>
        <taxon>Basidiomycota</taxon>
        <taxon>Agaricomycotina</taxon>
        <taxon>Agaricomycetes</taxon>
        <taxon>Russulales</taxon>
        <taxon>Russulaceae</taxon>
        <taxon>Russula</taxon>
    </lineage>
</organism>
<proteinExistence type="predicted"/>
<evidence type="ECO:0000313" key="2">
    <source>
        <dbReference type="Proteomes" id="UP001207468"/>
    </source>
</evidence>